<evidence type="ECO:0000313" key="2">
    <source>
        <dbReference type="EMBL" id="CAD6443189.1"/>
    </source>
</evidence>
<reference evidence="2" key="1">
    <citation type="submission" date="2020-10" db="EMBL/GenBank/DDBJ databases">
        <authorList>
            <person name="Kusch S."/>
        </authorList>
    </citation>
    <scope>NUCLEOTIDE SEQUENCE</scope>
    <source>
        <strain evidence="2">SwB9</strain>
    </source>
</reference>
<evidence type="ECO:0000256" key="1">
    <source>
        <dbReference type="SAM" id="MobiDB-lite"/>
    </source>
</evidence>
<feature type="region of interest" description="Disordered" evidence="1">
    <location>
        <begin position="1"/>
        <end position="65"/>
    </location>
</feature>
<sequence>MHKSQEAKNSTTAQQKSKKPTQSDSNLHKSNKPTPSILKAPRAFITKQKSKKPNQTTTTRQNLPPMPTAAYVRLNEKYPRILHVKIASVMKGTGLVARLLEDLHACAFATGDMSKVVGKNHRGKPTLLWDEVLKYFSVSGNMVEKMVSWDEDDRWPPMVMFIERCQLDMAL</sequence>
<dbReference type="AlphaFoldDB" id="A0A8H2VR85"/>
<evidence type="ECO:0000313" key="3">
    <source>
        <dbReference type="Proteomes" id="UP000624404"/>
    </source>
</evidence>
<organism evidence="2 3">
    <name type="scientific">Sclerotinia trifoliorum</name>
    <dbReference type="NCBI Taxonomy" id="28548"/>
    <lineage>
        <taxon>Eukaryota</taxon>
        <taxon>Fungi</taxon>
        <taxon>Dikarya</taxon>
        <taxon>Ascomycota</taxon>
        <taxon>Pezizomycotina</taxon>
        <taxon>Leotiomycetes</taxon>
        <taxon>Helotiales</taxon>
        <taxon>Sclerotiniaceae</taxon>
        <taxon>Sclerotinia</taxon>
    </lineage>
</organism>
<dbReference type="OrthoDB" id="3522956at2759"/>
<name>A0A8H2VR85_9HELO</name>
<feature type="compositionally biased region" description="Polar residues" evidence="1">
    <location>
        <begin position="53"/>
        <end position="62"/>
    </location>
</feature>
<keyword evidence="3" id="KW-1185">Reference proteome</keyword>
<feature type="compositionally biased region" description="Polar residues" evidence="1">
    <location>
        <begin position="7"/>
        <end position="25"/>
    </location>
</feature>
<dbReference type="Proteomes" id="UP000624404">
    <property type="component" value="Unassembled WGS sequence"/>
</dbReference>
<protein>
    <submittedName>
        <fullName evidence="2">373e5e5d-2afe-4e19-bacc-83646e8be347</fullName>
    </submittedName>
</protein>
<proteinExistence type="predicted"/>
<dbReference type="EMBL" id="CAJHIA010000009">
    <property type="protein sequence ID" value="CAD6443189.1"/>
    <property type="molecule type" value="Genomic_DNA"/>
</dbReference>
<comment type="caution">
    <text evidence="2">The sequence shown here is derived from an EMBL/GenBank/DDBJ whole genome shotgun (WGS) entry which is preliminary data.</text>
</comment>
<accession>A0A8H2VR85</accession>
<gene>
    <name evidence="2" type="ORF">SCLTRI_LOCUS2981</name>
</gene>